<dbReference type="GO" id="GO:1990404">
    <property type="term" value="F:NAD+-protein mono-ADP-ribosyltransferase activity"/>
    <property type="evidence" value="ECO:0007669"/>
    <property type="project" value="TreeGrafter"/>
</dbReference>
<dbReference type="PANTHER" id="PTHR10459:SF60">
    <property type="entry name" value="POLY [ADP-RIBOSE] POLYMERASE 2"/>
    <property type="match status" value="1"/>
</dbReference>
<evidence type="ECO:0000313" key="6">
    <source>
        <dbReference type="EMBL" id="KAG0011240.1"/>
    </source>
</evidence>
<keyword evidence="2" id="KW-0328">Glycosyltransferase</keyword>
<dbReference type="PANTHER" id="PTHR10459">
    <property type="entry name" value="DNA LIGASE"/>
    <property type="match status" value="1"/>
</dbReference>
<dbReference type="GO" id="GO:0070212">
    <property type="term" value="P:protein poly-ADP-ribosylation"/>
    <property type="evidence" value="ECO:0007669"/>
    <property type="project" value="TreeGrafter"/>
</dbReference>
<evidence type="ECO:0000256" key="3">
    <source>
        <dbReference type="ARBA" id="ARBA00022679"/>
    </source>
</evidence>
<evidence type="ECO:0000256" key="4">
    <source>
        <dbReference type="ARBA" id="ARBA00023027"/>
    </source>
</evidence>
<dbReference type="InterPro" id="IPR036930">
    <property type="entry name" value="WGR_dom_sf"/>
</dbReference>
<keyword evidence="7" id="KW-1185">Reference proteome</keyword>
<accession>A0A9P6MS48</accession>
<keyword evidence="4" id="KW-0520">NAD</keyword>
<comment type="caution">
    <text evidence="6">The sequence shown here is derived from an EMBL/GenBank/DDBJ whole genome shotgun (WGS) entry which is preliminary data.</text>
</comment>
<evidence type="ECO:0000256" key="5">
    <source>
        <dbReference type="ARBA" id="ARBA00033987"/>
    </source>
</evidence>
<feature type="non-terminal residue" evidence="6">
    <location>
        <position position="1"/>
    </location>
</feature>
<dbReference type="InterPro" id="IPR050800">
    <property type="entry name" value="ARTD/PARP"/>
</dbReference>
<dbReference type="EMBL" id="JAAAID010001182">
    <property type="protein sequence ID" value="KAG0011240.1"/>
    <property type="molecule type" value="Genomic_DNA"/>
</dbReference>
<comment type="catalytic activity">
    <reaction evidence="5">
        <text>NAD(+) + (ADP-D-ribosyl)n-acceptor = nicotinamide + (ADP-D-ribosyl)n+1-acceptor + H(+).</text>
        <dbReference type="EC" id="2.4.2.30"/>
    </reaction>
</comment>
<evidence type="ECO:0000256" key="2">
    <source>
        <dbReference type="ARBA" id="ARBA00022676"/>
    </source>
</evidence>
<reference evidence="6" key="1">
    <citation type="journal article" date="2020" name="Fungal Divers.">
        <title>Resolving the Mortierellaceae phylogeny through synthesis of multi-gene phylogenetics and phylogenomics.</title>
        <authorList>
            <person name="Vandepol N."/>
            <person name="Liber J."/>
            <person name="Desiro A."/>
            <person name="Na H."/>
            <person name="Kennedy M."/>
            <person name="Barry K."/>
            <person name="Grigoriev I.V."/>
            <person name="Miller A.N."/>
            <person name="O'Donnell K."/>
            <person name="Stajich J.E."/>
            <person name="Bonito G."/>
        </authorList>
    </citation>
    <scope>NUCLEOTIDE SEQUENCE</scope>
    <source>
        <strain evidence="6">NRRL 2769</strain>
    </source>
</reference>
<dbReference type="AlphaFoldDB" id="A0A9P6MS48"/>
<protein>
    <recommendedName>
        <fullName evidence="1">NAD(+) ADP-ribosyltransferase</fullName>
        <ecNumber evidence="1">2.4.2.30</ecNumber>
    </recommendedName>
</protein>
<dbReference type="Proteomes" id="UP000703661">
    <property type="component" value="Unassembled WGS sequence"/>
</dbReference>
<gene>
    <name evidence="6" type="ORF">BGZ80_000826</name>
</gene>
<keyword evidence="3" id="KW-0808">Transferase</keyword>
<name>A0A9P6MS48_9FUNG</name>
<evidence type="ECO:0000313" key="7">
    <source>
        <dbReference type="Proteomes" id="UP000703661"/>
    </source>
</evidence>
<dbReference type="EC" id="2.4.2.30" evidence="1"/>
<sequence>TDCKLDGPHQTIEAAKDAFQLTYKEKFGVEWTERETAVSDKWTYETKTYETFEEVEQVEEVVDETEAAAIIRKNQEVADGDATVNAETTATTTVTTDNATVEHAEKSVADVKGQTVAEAAEVKEPGNVAKPAVPKDTSWFRRPVTGAGSGADDVAIGVEDPAIITVYDDPHGAGHTVPGTLTKVGGVWKRTARVIITRKAHVDSVAPIAKTSYVYYDEEEVYYAVLVQVSTGTIFVTQLLFDNSVNKYYVYIRWGKTNYELGGPYNTIESAKVAFKIAYHNKFGVKWHDRETAVRGDFVYKVKKYETFETTEEIEETVEEAEALAIIGSENVEAEGYSEVAPGHVEKDDIAYNQVVIDADTVADTVDVEKVQVDAEAEVVAEVNAEVEANAKVMDDEVKEKVVVDVEVVPSQSFPECKILGIPASLGDLTTENLVSEMSASPIFDDQSLGVMDLEEEPDILQFLVDQVHEDPDYTKLLLWTAYKSGAEGIVNQSTRNAKRILERAGIHFQLQV</sequence>
<dbReference type="GO" id="GO:0006302">
    <property type="term" value="P:double-strand break repair"/>
    <property type="evidence" value="ECO:0007669"/>
    <property type="project" value="TreeGrafter"/>
</dbReference>
<dbReference type="SUPFAM" id="SSF142921">
    <property type="entry name" value="WGR domain-like"/>
    <property type="match status" value="1"/>
</dbReference>
<organism evidence="6 7">
    <name type="scientific">Entomortierella chlamydospora</name>
    <dbReference type="NCBI Taxonomy" id="101097"/>
    <lineage>
        <taxon>Eukaryota</taxon>
        <taxon>Fungi</taxon>
        <taxon>Fungi incertae sedis</taxon>
        <taxon>Mucoromycota</taxon>
        <taxon>Mortierellomycotina</taxon>
        <taxon>Mortierellomycetes</taxon>
        <taxon>Mortierellales</taxon>
        <taxon>Mortierellaceae</taxon>
        <taxon>Entomortierella</taxon>
    </lineage>
</organism>
<dbReference type="GO" id="GO:0003950">
    <property type="term" value="F:NAD+ poly-ADP-ribosyltransferase activity"/>
    <property type="evidence" value="ECO:0007669"/>
    <property type="project" value="UniProtKB-EC"/>
</dbReference>
<evidence type="ECO:0000256" key="1">
    <source>
        <dbReference type="ARBA" id="ARBA00012020"/>
    </source>
</evidence>
<proteinExistence type="predicted"/>
<dbReference type="GO" id="GO:0005730">
    <property type="term" value="C:nucleolus"/>
    <property type="evidence" value="ECO:0007669"/>
    <property type="project" value="TreeGrafter"/>
</dbReference>